<dbReference type="EMBL" id="BOMI01000036">
    <property type="protein sequence ID" value="GID73536.1"/>
    <property type="molecule type" value="Genomic_DNA"/>
</dbReference>
<keyword evidence="1" id="KW-0472">Membrane</keyword>
<feature type="transmembrane region" description="Helical" evidence="1">
    <location>
        <begin position="37"/>
        <end position="55"/>
    </location>
</feature>
<accession>A0ABQ3Y0L1</accession>
<evidence type="ECO:0000259" key="2">
    <source>
        <dbReference type="Pfam" id="PF03703"/>
    </source>
</evidence>
<proteinExistence type="predicted"/>
<evidence type="ECO:0000256" key="1">
    <source>
        <dbReference type="SAM" id="Phobius"/>
    </source>
</evidence>
<sequence length="175" mass="19268">MIGPAGYREAMSGSGLRLRPPRHRVDPRFVLWRTLQALLWGAGVLGTLGAVYTLAEVTRPWLGPVLLVLAAIYLVNVVLMPSWRYRVHRWEATGDAVYALEGWLTKKWRIVPISRIQSIDTERGLLQQALGLATVRVTTASGEGKISIEGLDARVADETVDELRRITAATPGDAT</sequence>
<dbReference type="Proteomes" id="UP000609879">
    <property type="component" value="Unassembled WGS sequence"/>
</dbReference>
<protein>
    <submittedName>
        <fullName evidence="3">Membrane protein</fullName>
    </submittedName>
</protein>
<name>A0ABQ3Y0L1_9ACTN</name>
<dbReference type="PANTHER" id="PTHR34473">
    <property type="entry name" value="UPF0699 TRANSMEMBRANE PROTEIN YDBS"/>
    <property type="match status" value="1"/>
</dbReference>
<gene>
    <name evidence="3" type="ORF">Ade02nite_21770</name>
</gene>
<reference evidence="3 4" key="1">
    <citation type="submission" date="2021-01" db="EMBL/GenBank/DDBJ databases">
        <title>Whole genome shotgun sequence of Actinoplanes deccanensis NBRC 13994.</title>
        <authorList>
            <person name="Komaki H."/>
            <person name="Tamura T."/>
        </authorList>
    </citation>
    <scope>NUCLEOTIDE SEQUENCE [LARGE SCALE GENOMIC DNA]</scope>
    <source>
        <strain evidence="3 4">NBRC 13994</strain>
    </source>
</reference>
<keyword evidence="1" id="KW-1133">Transmembrane helix</keyword>
<evidence type="ECO:0000313" key="3">
    <source>
        <dbReference type="EMBL" id="GID73536.1"/>
    </source>
</evidence>
<keyword evidence="4" id="KW-1185">Reference proteome</keyword>
<dbReference type="PANTHER" id="PTHR34473:SF3">
    <property type="entry name" value="TRANSMEMBRANE PROTEIN-RELATED"/>
    <property type="match status" value="1"/>
</dbReference>
<keyword evidence="1" id="KW-0812">Transmembrane</keyword>
<dbReference type="InterPro" id="IPR005182">
    <property type="entry name" value="YdbS-like_PH"/>
</dbReference>
<comment type="caution">
    <text evidence="3">The sequence shown here is derived from an EMBL/GenBank/DDBJ whole genome shotgun (WGS) entry which is preliminary data.</text>
</comment>
<organism evidence="3 4">
    <name type="scientific">Paractinoplanes deccanensis</name>
    <dbReference type="NCBI Taxonomy" id="113561"/>
    <lineage>
        <taxon>Bacteria</taxon>
        <taxon>Bacillati</taxon>
        <taxon>Actinomycetota</taxon>
        <taxon>Actinomycetes</taxon>
        <taxon>Micromonosporales</taxon>
        <taxon>Micromonosporaceae</taxon>
        <taxon>Paractinoplanes</taxon>
    </lineage>
</organism>
<feature type="transmembrane region" description="Helical" evidence="1">
    <location>
        <begin position="61"/>
        <end position="79"/>
    </location>
</feature>
<feature type="domain" description="YdbS-like PH" evidence="2">
    <location>
        <begin position="85"/>
        <end position="161"/>
    </location>
</feature>
<dbReference type="Pfam" id="PF03703">
    <property type="entry name" value="bPH_2"/>
    <property type="match status" value="1"/>
</dbReference>
<evidence type="ECO:0000313" key="4">
    <source>
        <dbReference type="Proteomes" id="UP000609879"/>
    </source>
</evidence>